<dbReference type="PANTHER" id="PTHR46060">
    <property type="entry name" value="MARINER MOS1 TRANSPOSASE-LIKE PROTEIN"/>
    <property type="match status" value="1"/>
</dbReference>
<dbReference type="EMBL" id="JAJSOF020000021">
    <property type="protein sequence ID" value="KAJ4437708.1"/>
    <property type="molecule type" value="Genomic_DNA"/>
</dbReference>
<gene>
    <name evidence="2" type="ORF">ANN_17853</name>
</gene>
<dbReference type="InterPro" id="IPR036397">
    <property type="entry name" value="RNaseH_sf"/>
</dbReference>
<feature type="domain" description="Mos1 transposase HTH" evidence="1">
    <location>
        <begin position="86"/>
        <end position="126"/>
    </location>
</feature>
<dbReference type="InterPro" id="IPR036388">
    <property type="entry name" value="WH-like_DNA-bd_sf"/>
</dbReference>
<keyword evidence="3" id="KW-1185">Reference proteome</keyword>
<dbReference type="Gene3D" id="1.10.10.10">
    <property type="entry name" value="Winged helix-like DNA-binding domain superfamily/Winged helix DNA-binding domain"/>
    <property type="match status" value="1"/>
</dbReference>
<dbReference type="Gene3D" id="1.10.10.1450">
    <property type="match status" value="1"/>
</dbReference>
<organism evidence="2 3">
    <name type="scientific">Periplaneta americana</name>
    <name type="common">American cockroach</name>
    <name type="synonym">Blatta americana</name>
    <dbReference type="NCBI Taxonomy" id="6978"/>
    <lineage>
        <taxon>Eukaryota</taxon>
        <taxon>Metazoa</taxon>
        <taxon>Ecdysozoa</taxon>
        <taxon>Arthropoda</taxon>
        <taxon>Hexapoda</taxon>
        <taxon>Insecta</taxon>
        <taxon>Pterygota</taxon>
        <taxon>Neoptera</taxon>
        <taxon>Polyneoptera</taxon>
        <taxon>Dictyoptera</taxon>
        <taxon>Blattodea</taxon>
        <taxon>Blattoidea</taxon>
        <taxon>Blattidae</taxon>
        <taxon>Blattinae</taxon>
        <taxon>Periplaneta</taxon>
    </lineage>
</organism>
<evidence type="ECO:0000313" key="2">
    <source>
        <dbReference type="EMBL" id="KAJ4437708.1"/>
    </source>
</evidence>
<dbReference type="Proteomes" id="UP001148838">
    <property type="component" value="Unassembled WGS sequence"/>
</dbReference>
<dbReference type="InterPro" id="IPR041426">
    <property type="entry name" value="Mos1_HTH"/>
</dbReference>
<proteinExistence type="predicted"/>
<accession>A0ABQ8SUN4</accession>
<sequence length="293" mass="33642">MSPGSNSESYPSFAHIGWRENPGKNLNQVTFPDRESNPGHLVSRLDALTVIIANDQDEAEYMIVSGAVYARKWSVKWRKWNISDVFFEFNRGTKAAEAARIICAVYADNAIEESTVRKWFSRFKEGRFDFSDISRSGRPSAFDENRLNTLIHIDPRQCTRELANVMNCDHSTIVRHLHSMGKVKKSGIWVPHALIQNHKNQRVAISASLLAHHRLSREQHQTFLSNIVTGDEKWCLYANIRKRKERLSPNKKQLQRASTKYNVMHLVELRGCAVLRIAFPRCKPSQPTFIAIN</sequence>
<reference evidence="2 3" key="1">
    <citation type="journal article" date="2022" name="Allergy">
        <title>Genome assembly and annotation of Periplaneta americana reveal a comprehensive cockroach allergen profile.</title>
        <authorList>
            <person name="Wang L."/>
            <person name="Xiong Q."/>
            <person name="Saelim N."/>
            <person name="Wang L."/>
            <person name="Nong W."/>
            <person name="Wan A.T."/>
            <person name="Shi M."/>
            <person name="Liu X."/>
            <person name="Cao Q."/>
            <person name="Hui J.H.L."/>
            <person name="Sookrung N."/>
            <person name="Leung T.F."/>
            <person name="Tungtrongchitr A."/>
            <person name="Tsui S.K.W."/>
        </authorList>
    </citation>
    <scope>NUCLEOTIDE SEQUENCE [LARGE SCALE GENOMIC DNA]</scope>
    <source>
        <strain evidence="2">PWHHKU_190912</strain>
    </source>
</reference>
<comment type="caution">
    <text evidence="2">The sequence shown here is derived from an EMBL/GenBank/DDBJ whole genome shotgun (WGS) entry which is preliminary data.</text>
</comment>
<name>A0ABQ8SUN4_PERAM</name>
<dbReference type="Gene3D" id="3.30.420.10">
    <property type="entry name" value="Ribonuclease H-like superfamily/Ribonuclease H"/>
    <property type="match status" value="1"/>
</dbReference>
<dbReference type="InterPro" id="IPR052709">
    <property type="entry name" value="Transposase-MT_Hybrid"/>
</dbReference>
<evidence type="ECO:0000259" key="1">
    <source>
        <dbReference type="Pfam" id="PF17906"/>
    </source>
</evidence>
<evidence type="ECO:0000313" key="3">
    <source>
        <dbReference type="Proteomes" id="UP001148838"/>
    </source>
</evidence>
<protein>
    <recommendedName>
        <fullName evidence="1">Mos1 transposase HTH domain-containing protein</fullName>
    </recommendedName>
</protein>
<dbReference type="PANTHER" id="PTHR46060:SF2">
    <property type="entry name" value="HISTONE-LYSINE N-METHYLTRANSFERASE SETMAR"/>
    <property type="match status" value="1"/>
</dbReference>
<dbReference type="Pfam" id="PF17906">
    <property type="entry name" value="HTH_48"/>
    <property type="match status" value="1"/>
</dbReference>